<accession>A0ABT6M8M5</accession>
<dbReference type="PANTHER" id="PTHR45526:SF1">
    <property type="entry name" value="TRANSCRIPTIONAL REGULATORY PROTEIN DCUR-RELATED"/>
    <property type="match status" value="1"/>
</dbReference>
<gene>
    <name evidence="12" type="ORF">M2280_001874</name>
</gene>
<proteinExistence type="predicted"/>
<keyword evidence="7 9" id="KW-0010">Activator</keyword>
<evidence type="ECO:0000256" key="4">
    <source>
        <dbReference type="ARBA" id="ARBA00023012"/>
    </source>
</evidence>
<evidence type="ECO:0000256" key="2">
    <source>
        <dbReference type="ARBA" id="ARBA00022490"/>
    </source>
</evidence>
<dbReference type="CDD" id="cd00090">
    <property type="entry name" value="HTH_ARSR"/>
    <property type="match status" value="1"/>
</dbReference>
<keyword evidence="3 10" id="KW-0597">Phosphoprotein</keyword>
<evidence type="ECO:0000259" key="11">
    <source>
        <dbReference type="PROSITE" id="PS50110"/>
    </source>
</evidence>
<dbReference type="PROSITE" id="PS50110">
    <property type="entry name" value="RESPONSE_REGULATORY"/>
    <property type="match status" value="1"/>
</dbReference>
<dbReference type="SMART" id="SM00448">
    <property type="entry name" value="REC"/>
    <property type="match status" value="1"/>
</dbReference>
<evidence type="ECO:0000256" key="3">
    <source>
        <dbReference type="ARBA" id="ARBA00022553"/>
    </source>
</evidence>
<keyword evidence="4 9" id="KW-0902">Two-component regulatory system</keyword>
<comment type="subcellular location">
    <subcellularLocation>
        <location evidence="1 9">Cytoplasm</location>
    </subcellularLocation>
</comment>
<dbReference type="Gene3D" id="3.40.50.2300">
    <property type="match status" value="1"/>
</dbReference>
<dbReference type="Pfam" id="PF00072">
    <property type="entry name" value="Response_reg"/>
    <property type="match status" value="1"/>
</dbReference>
<dbReference type="InterPro" id="IPR011006">
    <property type="entry name" value="CheY-like_superfamily"/>
</dbReference>
<dbReference type="Gene3D" id="1.10.10.10">
    <property type="entry name" value="Winged helix-like DNA-binding domain superfamily/Winged helix DNA-binding domain"/>
    <property type="match status" value="1"/>
</dbReference>
<keyword evidence="2 9" id="KW-0963">Cytoplasm</keyword>
<dbReference type="PANTHER" id="PTHR45526">
    <property type="entry name" value="TRANSCRIPTIONAL REGULATORY PROTEIN DPIA"/>
    <property type="match status" value="1"/>
</dbReference>
<dbReference type="PIRSF" id="PIRSF006171">
    <property type="entry name" value="RR_citrat_malat"/>
    <property type="match status" value="1"/>
</dbReference>
<evidence type="ECO:0000256" key="7">
    <source>
        <dbReference type="ARBA" id="ARBA00023159"/>
    </source>
</evidence>
<protein>
    <recommendedName>
        <fullName evidence="9">Transcriptional regulatory protein</fullName>
    </recommendedName>
</protein>
<dbReference type="SUPFAM" id="SSF46785">
    <property type="entry name" value="Winged helix' DNA-binding domain"/>
    <property type="match status" value="1"/>
</dbReference>
<evidence type="ECO:0000313" key="13">
    <source>
        <dbReference type="Proteomes" id="UP001160334"/>
    </source>
</evidence>
<dbReference type="InterPro" id="IPR036390">
    <property type="entry name" value="WH_DNA-bd_sf"/>
</dbReference>
<dbReference type="SUPFAM" id="SSF52172">
    <property type="entry name" value="CheY-like"/>
    <property type="match status" value="1"/>
</dbReference>
<dbReference type="RefSeq" id="WP_280760009.1">
    <property type="nucleotide sequence ID" value="NZ_JARXVC010000004.1"/>
</dbReference>
<dbReference type="InterPro" id="IPR011991">
    <property type="entry name" value="ArsR-like_HTH"/>
</dbReference>
<dbReference type="InterPro" id="IPR001789">
    <property type="entry name" value="Sig_transdc_resp-reg_receiver"/>
</dbReference>
<dbReference type="InterPro" id="IPR024187">
    <property type="entry name" value="Sig_transdc_resp-reg_cit/mal"/>
</dbReference>
<dbReference type="Pfam" id="PF13412">
    <property type="entry name" value="HTH_24"/>
    <property type="match status" value="1"/>
</dbReference>
<keyword evidence="6 9" id="KW-0238">DNA-binding</keyword>
<keyword evidence="8 9" id="KW-0804">Transcription</keyword>
<dbReference type="InterPro" id="IPR036388">
    <property type="entry name" value="WH-like_DNA-bd_sf"/>
</dbReference>
<evidence type="ECO:0000256" key="10">
    <source>
        <dbReference type="PROSITE-ProRule" id="PRU00169"/>
    </source>
</evidence>
<keyword evidence="5 9" id="KW-0805">Transcription regulation</keyword>
<feature type="domain" description="Response regulatory" evidence="11">
    <location>
        <begin position="3"/>
        <end position="124"/>
    </location>
</feature>
<dbReference type="EMBL" id="JARXVC010000004">
    <property type="protein sequence ID" value="MDH6280661.1"/>
    <property type="molecule type" value="Genomic_DNA"/>
</dbReference>
<reference evidence="12 13" key="1">
    <citation type="submission" date="2023-04" db="EMBL/GenBank/DDBJ databases">
        <title>Forest soil microbial communities from Buena Vista Peninsula, Colon Province, Panama.</title>
        <authorList>
            <person name="Bouskill N."/>
        </authorList>
    </citation>
    <scope>NUCLEOTIDE SEQUENCE [LARGE SCALE GENOMIC DNA]</scope>
    <source>
        <strain evidence="12 13">CFH S0262</strain>
    </source>
</reference>
<dbReference type="Proteomes" id="UP001160334">
    <property type="component" value="Unassembled WGS sequence"/>
</dbReference>
<evidence type="ECO:0000313" key="12">
    <source>
        <dbReference type="EMBL" id="MDH6280661.1"/>
    </source>
</evidence>
<evidence type="ECO:0000256" key="9">
    <source>
        <dbReference type="PIRNR" id="PIRNR006171"/>
    </source>
</evidence>
<evidence type="ECO:0000256" key="6">
    <source>
        <dbReference type="ARBA" id="ARBA00023125"/>
    </source>
</evidence>
<keyword evidence="13" id="KW-1185">Reference proteome</keyword>
<evidence type="ECO:0000256" key="1">
    <source>
        <dbReference type="ARBA" id="ARBA00004496"/>
    </source>
</evidence>
<dbReference type="InterPro" id="IPR051271">
    <property type="entry name" value="2C-system_Tx_regulators"/>
</dbReference>
<name>A0ABT6M8M5_9NOCA</name>
<evidence type="ECO:0000256" key="5">
    <source>
        <dbReference type="ARBA" id="ARBA00023015"/>
    </source>
</evidence>
<organism evidence="12 13">
    <name type="scientific">Prescottella agglutinans</name>
    <dbReference type="NCBI Taxonomy" id="1644129"/>
    <lineage>
        <taxon>Bacteria</taxon>
        <taxon>Bacillati</taxon>
        <taxon>Actinomycetota</taxon>
        <taxon>Actinomycetes</taxon>
        <taxon>Mycobacteriales</taxon>
        <taxon>Nocardiaceae</taxon>
        <taxon>Prescottella</taxon>
    </lineage>
</organism>
<comment type="caution">
    <text evidence="12">The sequence shown here is derived from an EMBL/GenBank/DDBJ whole genome shotgun (WGS) entry which is preliminary data.</text>
</comment>
<sequence length="234" mass="25028">MIRVLIVEDEPLIAEAHRSYVERVEGFSVHTVAHTAGDAMRAVAEAAASDKPIDLVLLDIGLPDASGLDLAGALSGLRPSPGIIAVTSARDLDVVRTAVTRGVVLYLLKPFTFAALRDKLEHYREFRAALPSGGTAASQRDIDRAMAVLRSADQRATTPKGVAPQTADLIGACVRDADGPVTAAEVATAVGVSRVTAWRYLERLADDGVLQRRTQYGRTGRPQVRYIWAASSSR</sequence>
<feature type="modified residue" description="4-aspartylphosphate" evidence="10">
    <location>
        <position position="59"/>
    </location>
</feature>
<evidence type="ECO:0000256" key="8">
    <source>
        <dbReference type="ARBA" id="ARBA00023163"/>
    </source>
</evidence>